<dbReference type="EMBL" id="JGVH01000030">
    <property type="protein sequence ID" value="KER03398.1"/>
    <property type="molecule type" value="Genomic_DNA"/>
</dbReference>
<name>A0A081RXJ5_PHOTE</name>
<evidence type="ECO:0000313" key="2">
    <source>
        <dbReference type="Proteomes" id="UP000028002"/>
    </source>
</evidence>
<evidence type="ECO:0000313" key="1">
    <source>
        <dbReference type="EMBL" id="KER03398.1"/>
    </source>
</evidence>
<gene>
    <name evidence="1" type="ORF">MEG1DRAFT_01873</name>
</gene>
<organism evidence="1 2">
    <name type="scientific">Photorhabdus temperata subsp. temperata Meg1</name>
    <dbReference type="NCBI Taxonomy" id="1393735"/>
    <lineage>
        <taxon>Bacteria</taxon>
        <taxon>Pseudomonadati</taxon>
        <taxon>Pseudomonadota</taxon>
        <taxon>Gammaproteobacteria</taxon>
        <taxon>Enterobacterales</taxon>
        <taxon>Morganellaceae</taxon>
        <taxon>Photorhabdus</taxon>
    </lineage>
</organism>
<dbReference type="Proteomes" id="UP000028002">
    <property type="component" value="Unassembled WGS sequence"/>
</dbReference>
<comment type="caution">
    <text evidence="1">The sequence shown here is derived from an EMBL/GenBank/DDBJ whole genome shotgun (WGS) entry which is preliminary data.</text>
</comment>
<proteinExistence type="predicted"/>
<dbReference type="AlphaFoldDB" id="A0A081RXJ5"/>
<sequence length="142" mass="15469">MAKSKLEEALEKYINGNIELRAGIFESATYPDGTPVATAGYINEYGAPEANIPPRPFFRIVIANGNHEWSGILARGIKHYDGDVKQAMSALGEVIVDELQASVLSWTAPPNSPLTVAKKGFDKPLVETAQLSRSFSYEVNDD</sequence>
<protein>
    <submittedName>
        <fullName evidence="1">Uncharacterized protein</fullName>
    </submittedName>
</protein>
<reference evidence="1 2" key="1">
    <citation type="submission" date="2014-03" db="EMBL/GenBank/DDBJ databases">
        <title>Draft Genome of Photorhabdus temperata Meg1.</title>
        <authorList>
            <person name="Hurst S.G.IV."/>
            <person name="Morris K."/>
            <person name="Thomas K."/>
            <person name="Tisa L.S."/>
        </authorList>
    </citation>
    <scope>NUCLEOTIDE SEQUENCE [LARGE SCALE GENOMIC DNA]</scope>
    <source>
        <strain evidence="1 2">Meg1</strain>
    </source>
</reference>
<accession>A0A081RXJ5</accession>
<dbReference type="PATRIC" id="fig|1393735.3.peg.1923"/>
<dbReference type="RefSeq" id="WP_051769419.1">
    <property type="nucleotide sequence ID" value="NZ_CAWLUD010000030.1"/>
</dbReference>